<feature type="transmembrane region" description="Helical" evidence="1">
    <location>
        <begin position="164"/>
        <end position="185"/>
    </location>
</feature>
<organism evidence="2 3">
    <name type="scientific">Paenibacillus apiarius</name>
    <dbReference type="NCBI Taxonomy" id="46240"/>
    <lineage>
        <taxon>Bacteria</taxon>
        <taxon>Bacillati</taxon>
        <taxon>Bacillota</taxon>
        <taxon>Bacilli</taxon>
        <taxon>Bacillales</taxon>
        <taxon>Paenibacillaceae</taxon>
        <taxon>Paenibacillus</taxon>
    </lineage>
</organism>
<evidence type="ECO:0008006" key="4">
    <source>
        <dbReference type="Google" id="ProtNLM"/>
    </source>
</evidence>
<evidence type="ECO:0000313" key="3">
    <source>
        <dbReference type="Proteomes" id="UP001207626"/>
    </source>
</evidence>
<gene>
    <name evidence="2" type="ORF">M5X09_10045</name>
</gene>
<dbReference type="Proteomes" id="UP001207626">
    <property type="component" value="Unassembled WGS sequence"/>
</dbReference>
<keyword evidence="1" id="KW-0812">Transmembrane</keyword>
<dbReference type="RefSeq" id="WP_087434432.1">
    <property type="nucleotide sequence ID" value="NZ_JAMDLV010000031.1"/>
</dbReference>
<feature type="transmembrane region" description="Helical" evidence="1">
    <location>
        <begin position="110"/>
        <end position="136"/>
    </location>
</feature>
<evidence type="ECO:0000256" key="1">
    <source>
        <dbReference type="SAM" id="Phobius"/>
    </source>
</evidence>
<protein>
    <recommendedName>
        <fullName evidence="4">ABC transporter permease</fullName>
    </recommendedName>
</protein>
<keyword evidence="1" id="KW-1133">Transmembrane helix</keyword>
<dbReference type="EMBL" id="JAMDLW010000011">
    <property type="protein sequence ID" value="MCY9520022.1"/>
    <property type="molecule type" value="Genomic_DNA"/>
</dbReference>
<proteinExistence type="predicted"/>
<accession>A0ABT4DRP1</accession>
<evidence type="ECO:0000313" key="2">
    <source>
        <dbReference type="EMBL" id="MCY9520022.1"/>
    </source>
</evidence>
<feature type="transmembrane region" description="Helical" evidence="1">
    <location>
        <begin position="231"/>
        <end position="250"/>
    </location>
</feature>
<keyword evidence="3" id="KW-1185">Reference proteome</keyword>
<keyword evidence="1" id="KW-0472">Membrane</keyword>
<feature type="transmembrane region" description="Helical" evidence="1">
    <location>
        <begin position="192"/>
        <end position="211"/>
    </location>
</feature>
<name>A0ABT4DRP1_9BACL</name>
<reference evidence="2 3" key="1">
    <citation type="submission" date="2022-05" db="EMBL/GenBank/DDBJ databases">
        <title>Genome Sequencing of Bee-Associated Microbes.</title>
        <authorList>
            <person name="Dunlap C."/>
        </authorList>
    </citation>
    <scope>NUCLEOTIDE SEQUENCE [LARGE SCALE GENOMIC DNA]</scope>
    <source>
        <strain evidence="2 3">NRRL NRS-1438</strain>
    </source>
</reference>
<sequence>MIGLWVSERERIWKKKRVLILCSAYLLILAIYIAKLVHSGVGLYDYGEGKAVLHNLNLPWFVLQDMSLFIQAIILPIFAVSTLCDELHSGCYRLYMLRPFRRYQHWSIKMIALLEVVLVFIIGTYVISLISGWIFLPHSQSAILYHTTEPIGFWEANLYTIKLYLMHVLTCVLMIMMSSVICFFVPVPVVAFMVIFGFPLLLTAINTEFLIMNNPFSVVLDVLSPTGHPIFWAYLFGSLMGASFISIVRWQTKSI</sequence>
<feature type="transmembrane region" description="Helical" evidence="1">
    <location>
        <begin position="18"/>
        <end position="37"/>
    </location>
</feature>
<comment type="caution">
    <text evidence="2">The sequence shown here is derived from an EMBL/GenBank/DDBJ whole genome shotgun (WGS) entry which is preliminary data.</text>
</comment>
<feature type="transmembrane region" description="Helical" evidence="1">
    <location>
        <begin position="68"/>
        <end position="89"/>
    </location>
</feature>